<dbReference type="Proteomes" id="UP000002368">
    <property type="component" value="Chromosome"/>
</dbReference>
<evidence type="ECO:0008006" key="3">
    <source>
        <dbReference type="Google" id="ProtNLM"/>
    </source>
</evidence>
<proteinExistence type="predicted"/>
<name>D5WW69_KYRT2</name>
<dbReference type="KEGG" id="bts:Btus_0962"/>
<evidence type="ECO:0000313" key="2">
    <source>
        <dbReference type="Proteomes" id="UP000002368"/>
    </source>
</evidence>
<dbReference type="EMBL" id="CP002017">
    <property type="protein sequence ID" value="ADG05701.1"/>
    <property type="molecule type" value="Genomic_DNA"/>
</dbReference>
<dbReference type="STRING" id="562970.Btus_0962"/>
<accession>D5WW69</accession>
<dbReference type="AlphaFoldDB" id="D5WW69"/>
<organism evidence="1 2">
    <name type="scientific">Kyrpidia tusciae (strain DSM 2912 / NBRC 15312 / T2)</name>
    <name type="common">Bacillus tusciae</name>
    <dbReference type="NCBI Taxonomy" id="562970"/>
    <lineage>
        <taxon>Bacteria</taxon>
        <taxon>Bacillati</taxon>
        <taxon>Bacillota</taxon>
        <taxon>Bacilli</taxon>
        <taxon>Bacillales</taxon>
        <taxon>Alicyclobacillaceae</taxon>
        <taxon>Kyrpidia</taxon>
    </lineage>
</organism>
<reference evidence="1 2" key="1">
    <citation type="journal article" date="2011" name="Stand. Genomic Sci.">
        <title>Complete genome sequence of the thermophilic, hydrogen-oxidizing Bacillus tusciae type strain (T2) and reclassification in the new genus, Kyrpidia gen. nov. as Kyrpidia tusciae comb. nov. and emendation of the family Alicyclobacillaceae da Costa and Rainey, 2010.</title>
        <authorList>
            <person name="Klenk H.P."/>
            <person name="Lapidus A."/>
            <person name="Chertkov O."/>
            <person name="Copeland A."/>
            <person name="Del Rio T.G."/>
            <person name="Nolan M."/>
            <person name="Lucas S."/>
            <person name="Chen F."/>
            <person name="Tice H."/>
            <person name="Cheng J.F."/>
            <person name="Han C."/>
            <person name="Bruce D."/>
            <person name="Goodwin L."/>
            <person name="Pitluck S."/>
            <person name="Pati A."/>
            <person name="Ivanova N."/>
            <person name="Mavromatis K."/>
            <person name="Daum C."/>
            <person name="Chen A."/>
            <person name="Palaniappan K."/>
            <person name="Chang Y.J."/>
            <person name="Land M."/>
            <person name="Hauser L."/>
            <person name="Jeffries C.D."/>
            <person name="Detter J.C."/>
            <person name="Rohde M."/>
            <person name="Abt B."/>
            <person name="Pukall R."/>
            <person name="Goker M."/>
            <person name="Bristow J."/>
            <person name="Markowitz V."/>
            <person name="Hugenholtz P."/>
            <person name="Eisen J.A."/>
        </authorList>
    </citation>
    <scope>NUCLEOTIDE SEQUENCE [LARGE SCALE GENOMIC DNA]</scope>
    <source>
        <strain evidence="1 2">DSM 2912</strain>
    </source>
</reference>
<keyword evidence="2" id="KW-1185">Reference proteome</keyword>
<dbReference type="HOGENOM" id="CLU_2569389_0_0_9"/>
<protein>
    <recommendedName>
        <fullName evidence="3">Ubiquitin-like domain-containing protein</fullName>
    </recommendedName>
</protein>
<gene>
    <name evidence="1" type="ordered locus">Btus_0962</name>
</gene>
<sequence>MFVWVRVTFDDRFLCHQGLPVQPEMKGKELLDAITKMWELPGDRAYRVVRVHPSGMKEIELERTLQENGIRDGDPVDLEVA</sequence>
<evidence type="ECO:0000313" key="1">
    <source>
        <dbReference type="EMBL" id="ADG05701.1"/>
    </source>
</evidence>
<dbReference type="OrthoDB" id="2382064at2"/>
<dbReference type="RefSeq" id="WP_013074992.1">
    <property type="nucleotide sequence ID" value="NC_014098.1"/>
</dbReference>